<gene>
    <name evidence="2" type="ORF">SAY87_015671</name>
</gene>
<sequence>MKEGEFVSMSNRNATPIISHSVSTTTCDPSYWVRWRLVAMAENKWAVTSDLDSEIRELREYYCSGKTKEMPWRRSQLKGLLSLLHDREDDLLEAPVEAYRDEAKLPMAALLTSAEIIPEPLGLVLIISSWNLRLRPLVKITSVLF</sequence>
<evidence type="ECO:0000313" key="3">
    <source>
        <dbReference type="Proteomes" id="UP001345219"/>
    </source>
</evidence>
<dbReference type="GO" id="GO:0006081">
    <property type="term" value="P:aldehyde metabolic process"/>
    <property type="evidence" value="ECO:0007669"/>
    <property type="project" value="InterPro"/>
</dbReference>
<dbReference type="SUPFAM" id="SSF53720">
    <property type="entry name" value="ALDH-like"/>
    <property type="match status" value="1"/>
</dbReference>
<dbReference type="InterPro" id="IPR016161">
    <property type="entry name" value="Ald_DH/histidinol_DH"/>
</dbReference>
<dbReference type="Proteomes" id="UP001345219">
    <property type="component" value="Chromosome 13"/>
</dbReference>
<accession>A0AAN7L717</accession>
<dbReference type="GO" id="GO:0004029">
    <property type="term" value="F:aldehyde dehydrogenase (NAD+) activity"/>
    <property type="evidence" value="ECO:0007669"/>
    <property type="project" value="TreeGrafter"/>
</dbReference>
<evidence type="ECO:0000313" key="2">
    <source>
        <dbReference type="EMBL" id="KAK4779565.1"/>
    </source>
</evidence>
<keyword evidence="1" id="KW-0560">Oxidoreductase</keyword>
<dbReference type="EMBL" id="JAXIOK010000001">
    <property type="protein sequence ID" value="KAK4779565.1"/>
    <property type="molecule type" value="Genomic_DNA"/>
</dbReference>
<protein>
    <submittedName>
        <fullName evidence="2">Uncharacterized protein</fullName>
    </submittedName>
</protein>
<dbReference type="GO" id="GO:0005737">
    <property type="term" value="C:cytoplasm"/>
    <property type="evidence" value="ECO:0007669"/>
    <property type="project" value="TreeGrafter"/>
</dbReference>
<dbReference type="PANTHER" id="PTHR43570">
    <property type="entry name" value="ALDEHYDE DEHYDROGENASE"/>
    <property type="match status" value="1"/>
</dbReference>
<name>A0AAN7L717_9MYRT</name>
<comment type="caution">
    <text evidence="2">The sequence shown here is derived from an EMBL/GenBank/DDBJ whole genome shotgun (WGS) entry which is preliminary data.</text>
</comment>
<evidence type="ECO:0000256" key="1">
    <source>
        <dbReference type="ARBA" id="ARBA00023002"/>
    </source>
</evidence>
<reference evidence="2 3" key="1">
    <citation type="journal article" date="2023" name="Hortic Res">
        <title>Pangenome of water caltrop reveals structural variations and asymmetric subgenome divergence after allopolyploidization.</title>
        <authorList>
            <person name="Zhang X."/>
            <person name="Chen Y."/>
            <person name="Wang L."/>
            <person name="Yuan Y."/>
            <person name="Fang M."/>
            <person name="Shi L."/>
            <person name="Lu R."/>
            <person name="Comes H.P."/>
            <person name="Ma Y."/>
            <person name="Chen Y."/>
            <person name="Huang G."/>
            <person name="Zhou Y."/>
            <person name="Zheng Z."/>
            <person name="Qiu Y."/>
        </authorList>
    </citation>
    <scope>NUCLEOTIDE SEQUENCE [LARGE SCALE GENOMIC DNA]</scope>
    <source>
        <tissue evidence="2">Roots</tissue>
    </source>
</reference>
<dbReference type="PANTHER" id="PTHR43570:SF30">
    <property type="entry name" value="ALDEHYDE DEHYDROGENASE"/>
    <property type="match status" value="1"/>
</dbReference>
<proteinExistence type="predicted"/>
<dbReference type="AlphaFoldDB" id="A0AAN7L717"/>
<keyword evidence="3" id="KW-1185">Reference proteome</keyword>
<organism evidence="2 3">
    <name type="scientific">Trapa incisa</name>
    <dbReference type="NCBI Taxonomy" id="236973"/>
    <lineage>
        <taxon>Eukaryota</taxon>
        <taxon>Viridiplantae</taxon>
        <taxon>Streptophyta</taxon>
        <taxon>Embryophyta</taxon>
        <taxon>Tracheophyta</taxon>
        <taxon>Spermatophyta</taxon>
        <taxon>Magnoliopsida</taxon>
        <taxon>eudicotyledons</taxon>
        <taxon>Gunneridae</taxon>
        <taxon>Pentapetalae</taxon>
        <taxon>rosids</taxon>
        <taxon>malvids</taxon>
        <taxon>Myrtales</taxon>
        <taxon>Lythraceae</taxon>
        <taxon>Trapa</taxon>
    </lineage>
</organism>
<dbReference type="InterPro" id="IPR012394">
    <property type="entry name" value="Aldehyde_DH_NAD(P)"/>
</dbReference>